<feature type="compositionally biased region" description="Basic and acidic residues" evidence="2">
    <location>
        <begin position="197"/>
        <end position="207"/>
    </location>
</feature>
<dbReference type="InterPro" id="IPR001005">
    <property type="entry name" value="SANT/Myb"/>
</dbReference>
<dbReference type="Pfam" id="PF13921">
    <property type="entry name" value="Myb_DNA-bind_6"/>
    <property type="match status" value="2"/>
</dbReference>
<feature type="domain" description="Myb-like" evidence="3">
    <location>
        <begin position="93"/>
        <end position="139"/>
    </location>
</feature>
<dbReference type="AlphaFoldDB" id="A0A9W7EMV3"/>
<dbReference type="InterPro" id="IPR017930">
    <property type="entry name" value="Myb_dom"/>
</dbReference>
<feature type="domain" description="HTH myb-type" evidence="4">
    <location>
        <begin position="160"/>
        <end position="207"/>
    </location>
</feature>
<keyword evidence="6" id="KW-1185">Reference proteome</keyword>
<proteinExistence type="predicted"/>
<dbReference type="InterPro" id="IPR052450">
    <property type="entry name" value="TRBD-Containing_Protein"/>
</dbReference>
<keyword evidence="1" id="KW-0539">Nucleus</keyword>
<dbReference type="PANTHER" id="PTHR46734:SF1">
    <property type="entry name" value="TELOMERIC REPEAT-BINDING FACTOR 1"/>
    <property type="match status" value="1"/>
</dbReference>
<gene>
    <name evidence="5" type="ORF">TrST_g3755</name>
</gene>
<comment type="caution">
    <text evidence="5">The sequence shown here is derived from an EMBL/GenBank/DDBJ whole genome shotgun (WGS) entry which is preliminary data.</text>
</comment>
<dbReference type="InterPro" id="IPR009057">
    <property type="entry name" value="Homeodomain-like_sf"/>
</dbReference>
<dbReference type="PANTHER" id="PTHR46734">
    <property type="entry name" value="TELOMERIC REPEAT-BINDING FACTOR 1 TERF1"/>
    <property type="match status" value="1"/>
</dbReference>
<evidence type="ECO:0000256" key="2">
    <source>
        <dbReference type="SAM" id="MobiDB-lite"/>
    </source>
</evidence>
<organism evidence="5 6">
    <name type="scientific">Triparma strigata</name>
    <dbReference type="NCBI Taxonomy" id="1606541"/>
    <lineage>
        <taxon>Eukaryota</taxon>
        <taxon>Sar</taxon>
        <taxon>Stramenopiles</taxon>
        <taxon>Ochrophyta</taxon>
        <taxon>Bolidophyceae</taxon>
        <taxon>Parmales</taxon>
        <taxon>Triparmaceae</taxon>
        <taxon>Triparma</taxon>
    </lineage>
</organism>
<dbReference type="PROSITE" id="PS50090">
    <property type="entry name" value="MYB_LIKE"/>
    <property type="match status" value="2"/>
</dbReference>
<feature type="region of interest" description="Disordered" evidence="2">
    <location>
        <begin position="180"/>
        <end position="207"/>
    </location>
</feature>
<dbReference type="PROSITE" id="PS51294">
    <property type="entry name" value="HTH_MYB"/>
    <property type="match status" value="2"/>
</dbReference>
<evidence type="ECO:0000313" key="6">
    <source>
        <dbReference type="Proteomes" id="UP001165085"/>
    </source>
</evidence>
<evidence type="ECO:0000259" key="3">
    <source>
        <dbReference type="PROSITE" id="PS50090"/>
    </source>
</evidence>
<dbReference type="OrthoDB" id="608866at2759"/>
<sequence length="207" mass="24059">MNAVKQEESNMIDIDVKVEYLMDIKREEGYFDELNENGEEVGGDDVGGGGVVVKEEEVEEEVEEVAVGLKRKAEEETEPKEMKKKRVGNGYVWTEEEDDALLKGVGKYGLDWKRIREDNVKVLADRNPVALRQRLLRQYPEKNKELRAANPRYYQHAMFWTSEEDAALKRGRMKHGTDWKNIQKSEKALGRRTPAALKERYSRNLRK</sequence>
<name>A0A9W7EMV3_9STRA</name>
<feature type="compositionally biased region" description="Basic and acidic residues" evidence="2">
    <location>
        <begin position="180"/>
        <end position="189"/>
    </location>
</feature>
<dbReference type="Proteomes" id="UP001165085">
    <property type="component" value="Unassembled WGS sequence"/>
</dbReference>
<reference evidence="6" key="1">
    <citation type="journal article" date="2023" name="Commun. Biol.">
        <title>Genome analysis of Parmales, the sister group of diatoms, reveals the evolutionary specialization of diatoms from phago-mixotrophs to photoautotrophs.</title>
        <authorList>
            <person name="Ban H."/>
            <person name="Sato S."/>
            <person name="Yoshikawa S."/>
            <person name="Yamada K."/>
            <person name="Nakamura Y."/>
            <person name="Ichinomiya M."/>
            <person name="Sato N."/>
            <person name="Blanc-Mathieu R."/>
            <person name="Endo H."/>
            <person name="Kuwata A."/>
            <person name="Ogata H."/>
        </authorList>
    </citation>
    <scope>NUCLEOTIDE SEQUENCE [LARGE SCALE GENOMIC DNA]</scope>
    <source>
        <strain evidence="6">NIES 3701</strain>
    </source>
</reference>
<dbReference type="SUPFAM" id="SSF46689">
    <property type="entry name" value="Homeodomain-like"/>
    <property type="match status" value="2"/>
</dbReference>
<protein>
    <recommendedName>
        <fullName evidence="7">Myb-like domain-containing protein</fullName>
    </recommendedName>
</protein>
<dbReference type="EMBL" id="BRXY01000316">
    <property type="protein sequence ID" value="GMH86554.1"/>
    <property type="molecule type" value="Genomic_DNA"/>
</dbReference>
<evidence type="ECO:0000313" key="5">
    <source>
        <dbReference type="EMBL" id="GMH86554.1"/>
    </source>
</evidence>
<dbReference type="Gene3D" id="1.10.10.60">
    <property type="entry name" value="Homeodomain-like"/>
    <property type="match status" value="2"/>
</dbReference>
<evidence type="ECO:0000256" key="1">
    <source>
        <dbReference type="ARBA" id="ARBA00023242"/>
    </source>
</evidence>
<evidence type="ECO:0008006" key="7">
    <source>
        <dbReference type="Google" id="ProtNLM"/>
    </source>
</evidence>
<accession>A0A9W7EMV3</accession>
<evidence type="ECO:0000259" key="4">
    <source>
        <dbReference type="PROSITE" id="PS51294"/>
    </source>
</evidence>
<feature type="domain" description="HTH myb-type" evidence="4">
    <location>
        <begin position="93"/>
        <end position="143"/>
    </location>
</feature>
<dbReference type="SMART" id="SM00717">
    <property type="entry name" value="SANT"/>
    <property type="match status" value="2"/>
</dbReference>
<dbReference type="CDD" id="cd11660">
    <property type="entry name" value="SANT_TRF"/>
    <property type="match status" value="1"/>
</dbReference>
<feature type="domain" description="Myb-like" evidence="3">
    <location>
        <begin position="160"/>
        <end position="205"/>
    </location>
</feature>